<organism evidence="2 3">
    <name type="scientific">Dioscorea cayennensis subsp. rotundata</name>
    <name type="common">White Guinea yam</name>
    <name type="synonym">Dioscorea rotundata</name>
    <dbReference type="NCBI Taxonomy" id="55577"/>
    <lineage>
        <taxon>Eukaryota</taxon>
        <taxon>Viridiplantae</taxon>
        <taxon>Streptophyta</taxon>
        <taxon>Embryophyta</taxon>
        <taxon>Tracheophyta</taxon>
        <taxon>Spermatophyta</taxon>
        <taxon>Magnoliopsida</taxon>
        <taxon>Liliopsida</taxon>
        <taxon>Dioscoreales</taxon>
        <taxon>Dioscoreaceae</taxon>
        <taxon>Dioscorea</taxon>
    </lineage>
</organism>
<protein>
    <submittedName>
        <fullName evidence="3">Uncharacterized protein LOC120273240</fullName>
    </submittedName>
</protein>
<sequence length="370" mass="41901">MSSSAAIVESDTTPPAPTARTTTPVPVFIPSTVTLTTTSVPHLIRTTPATIPPIIATSPSTMFAPSEGASTGDGGSSRRFRIYVLSDRFVPHGYAIYKFITDKMKERQYKEGYTWSKIDKHTHDFYWREFKKHYYWPIEEENAIKAIWEKVYRGYYSRNLCRWHNSYKKTGKKPVWIENEIWNKWLEHWNTEEFKHKSKQASINRCSETGGNGGGVSRHLGGSKSFVEHAMDLSKTLQRTHIAFDIFYKTHVNKEGKGVDSRAHDAMQKMVETASQTLSDGSQSSPLDMDAIYLEAFGGEKKKRVYGLGSHALSLYQESLCSGATSASPPPSASMVFPEIVSKLEGTKKKMTYLEKQNQSLLQQNQKMMR</sequence>
<proteinExistence type="predicted"/>
<reference evidence="3" key="1">
    <citation type="submission" date="2025-08" db="UniProtKB">
        <authorList>
            <consortium name="RefSeq"/>
        </authorList>
    </citation>
    <scope>IDENTIFICATION</scope>
</reference>
<dbReference type="GeneID" id="120273240"/>
<dbReference type="Proteomes" id="UP001515500">
    <property type="component" value="Chromosome 12"/>
</dbReference>
<accession>A0AB40C7K6</accession>
<dbReference type="RefSeq" id="XP_039135805.1">
    <property type="nucleotide sequence ID" value="XM_039279871.1"/>
</dbReference>
<feature type="region of interest" description="Disordered" evidence="1">
    <location>
        <begin position="1"/>
        <end position="23"/>
    </location>
</feature>
<name>A0AB40C7K6_DIOCR</name>
<dbReference type="AlphaFoldDB" id="A0AB40C7K6"/>
<evidence type="ECO:0000313" key="2">
    <source>
        <dbReference type="Proteomes" id="UP001515500"/>
    </source>
</evidence>
<keyword evidence="2" id="KW-1185">Reference proteome</keyword>
<gene>
    <name evidence="3" type="primary">LOC120273240</name>
</gene>
<evidence type="ECO:0000313" key="3">
    <source>
        <dbReference type="RefSeq" id="XP_039135805.1"/>
    </source>
</evidence>
<dbReference type="Pfam" id="PF03004">
    <property type="entry name" value="Transposase_24"/>
    <property type="match status" value="1"/>
</dbReference>
<evidence type="ECO:0000256" key="1">
    <source>
        <dbReference type="SAM" id="MobiDB-lite"/>
    </source>
</evidence>
<dbReference type="InterPro" id="IPR004252">
    <property type="entry name" value="Probable_transposase_24"/>
</dbReference>